<feature type="non-terminal residue" evidence="2">
    <location>
        <position position="1"/>
    </location>
</feature>
<comment type="caution">
    <text evidence="2">The sequence shown here is derived from an EMBL/GenBank/DDBJ whole genome shotgun (WGS) entry which is preliminary data.</text>
</comment>
<feature type="signal peptide" evidence="1">
    <location>
        <begin position="1"/>
        <end position="16"/>
    </location>
</feature>
<evidence type="ECO:0000256" key="1">
    <source>
        <dbReference type="SAM" id="SignalP"/>
    </source>
</evidence>
<keyword evidence="1" id="KW-0732">Signal</keyword>
<dbReference type="Proteomes" id="UP000737018">
    <property type="component" value="Unassembled WGS sequence"/>
</dbReference>
<accession>A0A8J4VJX0</accession>
<evidence type="ECO:0000313" key="3">
    <source>
        <dbReference type="Proteomes" id="UP000737018"/>
    </source>
</evidence>
<dbReference type="AlphaFoldDB" id="A0A8J4VJX0"/>
<keyword evidence="3" id="KW-1185">Reference proteome</keyword>
<proteinExistence type="predicted"/>
<evidence type="ECO:0000313" key="2">
    <source>
        <dbReference type="EMBL" id="KAF3951521.1"/>
    </source>
</evidence>
<reference evidence="2" key="1">
    <citation type="submission" date="2020-03" db="EMBL/GenBank/DDBJ databases">
        <title>Castanea mollissima Vanexum genome sequencing.</title>
        <authorList>
            <person name="Staton M."/>
        </authorList>
    </citation>
    <scope>NUCLEOTIDE SEQUENCE</scope>
    <source>
        <tissue evidence="2">Leaf</tissue>
    </source>
</reference>
<name>A0A8J4VJX0_9ROSI</name>
<feature type="chain" id="PRO_5035159629" evidence="1">
    <location>
        <begin position="17"/>
        <end position="38"/>
    </location>
</feature>
<sequence>LLSLCLYSLSSARVLAQLSQSPQIRSVKFLSKGFGLSF</sequence>
<organism evidence="2 3">
    <name type="scientific">Castanea mollissima</name>
    <name type="common">Chinese chestnut</name>
    <dbReference type="NCBI Taxonomy" id="60419"/>
    <lineage>
        <taxon>Eukaryota</taxon>
        <taxon>Viridiplantae</taxon>
        <taxon>Streptophyta</taxon>
        <taxon>Embryophyta</taxon>
        <taxon>Tracheophyta</taxon>
        <taxon>Spermatophyta</taxon>
        <taxon>Magnoliopsida</taxon>
        <taxon>eudicotyledons</taxon>
        <taxon>Gunneridae</taxon>
        <taxon>Pentapetalae</taxon>
        <taxon>rosids</taxon>
        <taxon>fabids</taxon>
        <taxon>Fagales</taxon>
        <taxon>Fagaceae</taxon>
        <taxon>Castanea</taxon>
    </lineage>
</organism>
<dbReference type="EMBL" id="JRKL02004906">
    <property type="protein sequence ID" value="KAF3951521.1"/>
    <property type="molecule type" value="Genomic_DNA"/>
</dbReference>
<gene>
    <name evidence="2" type="ORF">CMV_022837</name>
</gene>
<protein>
    <submittedName>
        <fullName evidence="2">Uncharacterized protein</fullName>
    </submittedName>
</protein>